<comment type="caution">
    <text evidence="1">The sequence shown here is derived from an EMBL/GenBank/DDBJ whole genome shotgun (WGS) entry which is preliminary data.</text>
</comment>
<evidence type="ECO:0000313" key="1">
    <source>
        <dbReference type="EMBL" id="RCN49830.1"/>
    </source>
</evidence>
<reference evidence="1 2" key="1">
    <citation type="submission" date="2014-10" db="EMBL/GenBank/DDBJ databases">
        <title>Draft genome of the hookworm Ancylostoma caninum.</title>
        <authorList>
            <person name="Mitreva M."/>
        </authorList>
    </citation>
    <scope>NUCLEOTIDE SEQUENCE [LARGE SCALE GENOMIC DNA]</scope>
    <source>
        <strain evidence="1 2">Baltimore</strain>
    </source>
</reference>
<dbReference type="Proteomes" id="UP000252519">
    <property type="component" value="Unassembled WGS sequence"/>
</dbReference>
<organism evidence="1 2">
    <name type="scientific">Ancylostoma caninum</name>
    <name type="common">Dog hookworm</name>
    <dbReference type="NCBI Taxonomy" id="29170"/>
    <lineage>
        <taxon>Eukaryota</taxon>
        <taxon>Metazoa</taxon>
        <taxon>Ecdysozoa</taxon>
        <taxon>Nematoda</taxon>
        <taxon>Chromadorea</taxon>
        <taxon>Rhabditida</taxon>
        <taxon>Rhabditina</taxon>
        <taxon>Rhabditomorpha</taxon>
        <taxon>Strongyloidea</taxon>
        <taxon>Ancylostomatidae</taxon>
        <taxon>Ancylostomatinae</taxon>
        <taxon>Ancylostoma</taxon>
    </lineage>
</organism>
<keyword evidence="2" id="KW-1185">Reference proteome</keyword>
<dbReference type="EMBL" id="JOJR01000029">
    <property type="protein sequence ID" value="RCN49830.1"/>
    <property type="molecule type" value="Genomic_DNA"/>
</dbReference>
<gene>
    <name evidence="1" type="ORF">ANCCAN_04073</name>
</gene>
<sequence>MSKDVLIDGFALTKSWLQDRVERVHGVRPRVGKVEPLGKDAVGYMSVIRRVWLEWDSDRSELPKSVIVKVRPG</sequence>
<accession>A0A368H3J0</accession>
<proteinExistence type="predicted"/>
<name>A0A368H3J0_ANCCA</name>
<evidence type="ECO:0000313" key="2">
    <source>
        <dbReference type="Proteomes" id="UP000252519"/>
    </source>
</evidence>
<dbReference type="AlphaFoldDB" id="A0A368H3J0"/>
<dbReference type="OrthoDB" id="5849975at2759"/>
<protein>
    <submittedName>
        <fullName evidence="1">Uncharacterized protein</fullName>
    </submittedName>
</protein>